<protein>
    <submittedName>
        <fullName evidence="1">Uncharacterized protein</fullName>
    </submittedName>
</protein>
<organism evidence="1 2">
    <name type="scientific">Streptomyces violaceusniger</name>
    <dbReference type="NCBI Taxonomy" id="68280"/>
    <lineage>
        <taxon>Bacteria</taxon>
        <taxon>Bacillati</taxon>
        <taxon>Actinomycetota</taxon>
        <taxon>Actinomycetes</taxon>
        <taxon>Kitasatosporales</taxon>
        <taxon>Streptomycetaceae</taxon>
        <taxon>Streptomyces</taxon>
        <taxon>Streptomyces violaceusniger group</taxon>
    </lineage>
</organism>
<dbReference type="AlphaFoldDB" id="A0A4D4L4M4"/>
<accession>A0A4D4L4M4</accession>
<dbReference type="EMBL" id="BJHW01000001">
    <property type="protein sequence ID" value="GDY52989.1"/>
    <property type="molecule type" value="Genomic_DNA"/>
</dbReference>
<evidence type="ECO:0000313" key="2">
    <source>
        <dbReference type="Proteomes" id="UP000301309"/>
    </source>
</evidence>
<sequence>MTSLSEELGRDVPIAEVLPVVERHLREVLESSVPLPRAV</sequence>
<gene>
    <name evidence="1" type="ORF">SVIO_036120</name>
</gene>
<proteinExistence type="predicted"/>
<evidence type="ECO:0000313" key="1">
    <source>
        <dbReference type="EMBL" id="GDY52989.1"/>
    </source>
</evidence>
<dbReference type="Proteomes" id="UP000301309">
    <property type="component" value="Unassembled WGS sequence"/>
</dbReference>
<name>A0A4D4L4M4_STRVO</name>
<reference evidence="1 2" key="1">
    <citation type="journal article" date="2020" name="Int. J. Syst. Evol. Microbiol.">
        <title>Reclassification of Streptomyces castelarensis and Streptomyces sporoclivatus as later heterotypic synonyms of Streptomyces antimycoticus.</title>
        <authorList>
            <person name="Komaki H."/>
            <person name="Tamura T."/>
        </authorList>
    </citation>
    <scope>NUCLEOTIDE SEQUENCE [LARGE SCALE GENOMIC DNA]</scope>
    <source>
        <strain evidence="1 2">NBRC 13459</strain>
    </source>
</reference>
<keyword evidence="2" id="KW-1185">Reference proteome</keyword>
<comment type="caution">
    <text evidence="1">The sequence shown here is derived from an EMBL/GenBank/DDBJ whole genome shotgun (WGS) entry which is preliminary data.</text>
</comment>